<dbReference type="Pfam" id="PF11159">
    <property type="entry name" value="DUF2939"/>
    <property type="match status" value="1"/>
</dbReference>
<evidence type="ECO:0000313" key="3">
    <source>
        <dbReference type="Proteomes" id="UP000013966"/>
    </source>
</evidence>
<organism evidence="2 3">
    <name type="scientific">Caballeronia insecticola</name>
    <dbReference type="NCBI Taxonomy" id="758793"/>
    <lineage>
        <taxon>Bacteria</taxon>
        <taxon>Pseudomonadati</taxon>
        <taxon>Pseudomonadota</taxon>
        <taxon>Betaproteobacteria</taxon>
        <taxon>Burkholderiales</taxon>
        <taxon>Burkholderiaceae</taxon>
        <taxon>Caballeronia</taxon>
    </lineage>
</organism>
<keyword evidence="3" id="KW-1185">Reference proteome</keyword>
<accession>R4WVS4</accession>
<protein>
    <submittedName>
        <fullName evidence="2">Putative transmembrane protein</fullName>
    </submittedName>
</protein>
<dbReference type="STRING" id="758793.BRPE64_ACDS12920"/>
<dbReference type="EMBL" id="AP013058">
    <property type="protein sequence ID" value="BAN23046.1"/>
    <property type="molecule type" value="Genomic_DNA"/>
</dbReference>
<dbReference type="PATRIC" id="fig|758793.3.peg.1294"/>
<dbReference type="Proteomes" id="UP000013966">
    <property type="component" value="Chromosome 1"/>
</dbReference>
<dbReference type="RefSeq" id="WP_016345201.1">
    <property type="nucleotide sequence ID" value="NC_021287.1"/>
</dbReference>
<keyword evidence="2" id="KW-0812">Transmembrane</keyword>
<name>R4WVS4_9BURK</name>
<dbReference type="AlphaFoldDB" id="R4WVS4"/>
<keyword evidence="2" id="KW-0472">Membrane</keyword>
<sequence length="211" mass="22331">MNRTTRFVLSTLVVVVLVAALGFIYASPYIVLNRVKRAADARDAQTVNQYVDFPALRASLKEQVTGLLTRRVDIQKSGNPLAIIGAMIGAAVVGPLVDSYATPDGVAAILNGIPPRGNFGEQPPRANDVPLAHSPPAPAPGAPTAQDTPQPAPQPSSPEAPKQPPMTTARYRGLNTFVVTYQHGAGDARYSAIFQRDGLVSWKLVAVDLNG</sequence>
<gene>
    <name evidence="2" type="ORF">BRPE64_ACDS12920</name>
</gene>
<reference evidence="2 3" key="2">
    <citation type="journal article" date="2018" name="Int. J. Syst. Evol. Microbiol.">
        <title>Burkholderia insecticola sp. nov., a gut symbiotic bacterium of the bean bug Riptortus pedestris.</title>
        <authorList>
            <person name="Takeshita K."/>
            <person name="Tamaki H."/>
            <person name="Ohbayashi T."/>
            <person name="Meng X.-Y."/>
            <person name="Sone T."/>
            <person name="Mitani Y."/>
            <person name="Peeters C."/>
            <person name="Kikuchi Y."/>
            <person name="Vandamme P."/>
        </authorList>
    </citation>
    <scope>NUCLEOTIDE SEQUENCE [LARGE SCALE GENOMIC DNA]</scope>
    <source>
        <strain evidence="2">RPE64</strain>
    </source>
</reference>
<dbReference type="InterPro" id="IPR021330">
    <property type="entry name" value="DUF2939"/>
</dbReference>
<evidence type="ECO:0000313" key="2">
    <source>
        <dbReference type="EMBL" id="BAN23046.1"/>
    </source>
</evidence>
<feature type="compositionally biased region" description="Pro residues" evidence="1">
    <location>
        <begin position="150"/>
        <end position="164"/>
    </location>
</feature>
<dbReference type="OrthoDB" id="8706891at2"/>
<evidence type="ECO:0000256" key="1">
    <source>
        <dbReference type="SAM" id="MobiDB-lite"/>
    </source>
</evidence>
<feature type="region of interest" description="Disordered" evidence="1">
    <location>
        <begin position="117"/>
        <end position="168"/>
    </location>
</feature>
<reference evidence="2 3" key="1">
    <citation type="journal article" date="2013" name="Genome Announc.">
        <title>Complete Genome Sequence of Burkholderia sp. Strain RPE64, Bacterial Symbiont of the Bean Bug Riptortus pedestris.</title>
        <authorList>
            <person name="Shibata T.F."/>
            <person name="Maeda T."/>
            <person name="Nikoh N."/>
            <person name="Yamaguchi K."/>
            <person name="Oshima K."/>
            <person name="Hattori M."/>
            <person name="Nishiyama T."/>
            <person name="Hasebe M."/>
            <person name="Fukatsu T."/>
            <person name="Kikuchi Y."/>
            <person name="Shigenobu S."/>
        </authorList>
    </citation>
    <scope>NUCLEOTIDE SEQUENCE [LARGE SCALE GENOMIC DNA]</scope>
</reference>
<proteinExistence type="predicted"/>
<dbReference type="HOGENOM" id="CLU_089890_0_0_4"/>
<dbReference type="KEGG" id="buo:BRPE64_ACDS12920"/>